<accession>A0AAW0SP93</accession>
<reference evidence="2 3" key="1">
    <citation type="submission" date="2023-03" db="EMBL/GenBank/DDBJ databases">
        <title>High-quality genome of Scylla paramamosain provides insights in environmental adaptation.</title>
        <authorList>
            <person name="Zhang L."/>
        </authorList>
    </citation>
    <scope>NUCLEOTIDE SEQUENCE [LARGE SCALE GENOMIC DNA]</scope>
    <source>
        <strain evidence="2">LZ_2023a</strain>
        <tissue evidence="2">Muscle</tissue>
    </source>
</reference>
<dbReference type="Proteomes" id="UP001487740">
    <property type="component" value="Unassembled WGS sequence"/>
</dbReference>
<dbReference type="EMBL" id="JARAKH010000047">
    <property type="protein sequence ID" value="KAK8377179.1"/>
    <property type="molecule type" value="Genomic_DNA"/>
</dbReference>
<evidence type="ECO:0000256" key="1">
    <source>
        <dbReference type="SAM" id="Phobius"/>
    </source>
</evidence>
<keyword evidence="1" id="KW-0472">Membrane</keyword>
<feature type="transmembrane region" description="Helical" evidence="1">
    <location>
        <begin position="38"/>
        <end position="55"/>
    </location>
</feature>
<dbReference type="AlphaFoldDB" id="A0AAW0SP93"/>
<name>A0AAW0SP93_SCYPA</name>
<keyword evidence="1" id="KW-1133">Transmembrane helix</keyword>
<keyword evidence="3" id="KW-1185">Reference proteome</keyword>
<gene>
    <name evidence="2" type="ORF">O3P69_013667</name>
</gene>
<protein>
    <submittedName>
        <fullName evidence="2">Uncharacterized protein</fullName>
    </submittedName>
</protein>
<comment type="caution">
    <text evidence="2">The sequence shown here is derived from an EMBL/GenBank/DDBJ whole genome shotgun (WGS) entry which is preliminary data.</text>
</comment>
<evidence type="ECO:0000313" key="2">
    <source>
        <dbReference type="EMBL" id="KAK8377179.1"/>
    </source>
</evidence>
<proteinExistence type="predicted"/>
<sequence>MSMTFQHRSRPTCLSQYIYSTSNFPPHFCIDSCINMKLTSLLAVTVVVLLCLLAWESAALPNPDPEPWGWHKKRRSYYPRSHYYHQQRPYYGGYGGYYYNSHRNYW</sequence>
<keyword evidence="1" id="KW-0812">Transmembrane</keyword>
<organism evidence="2 3">
    <name type="scientific">Scylla paramamosain</name>
    <name type="common">Mud crab</name>
    <dbReference type="NCBI Taxonomy" id="85552"/>
    <lineage>
        <taxon>Eukaryota</taxon>
        <taxon>Metazoa</taxon>
        <taxon>Ecdysozoa</taxon>
        <taxon>Arthropoda</taxon>
        <taxon>Crustacea</taxon>
        <taxon>Multicrustacea</taxon>
        <taxon>Malacostraca</taxon>
        <taxon>Eumalacostraca</taxon>
        <taxon>Eucarida</taxon>
        <taxon>Decapoda</taxon>
        <taxon>Pleocyemata</taxon>
        <taxon>Brachyura</taxon>
        <taxon>Eubrachyura</taxon>
        <taxon>Portunoidea</taxon>
        <taxon>Portunidae</taxon>
        <taxon>Portuninae</taxon>
        <taxon>Scylla</taxon>
    </lineage>
</organism>
<evidence type="ECO:0000313" key="3">
    <source>
        <dbReference type="Proteomes" id="UP001487740"/>
    </source>
</evidence>